<evidence type="ECO:0000313" key="2">
    <source>
        <dbReference type="Proteomes" id="UP001497535"/>
    </source>
</evidence>
<dbReference type="Proteomes" id="UP001497535">
    <property type="component" value="Unassembled WGS sequence"/>
</dbReference>
<organism evidence="1 2">
    <name type="scientific">Meloidogyne enterolobii</name>
    <name type="common">Root-knot nematode worm</name>
    <name type="synonym">Meloidogyne mayaguensis</name>
    <dbReference type="NCBI Taxonomy" id="390850"/>
    <lineage>
        <taxon>Eukaryota</taxon>
        <taxon>Metazoa</taxon>
        <taxon>Ecdysozoa</taxon>
        <taxon>Nematoda</taxon>
        <taxon>Chromadorea</taxon>
        <taxon>Rhabditida</taxon>
        <taxon>Tylenchina</taxon>
        <taxon>Tylenchomorpha</taxon>
        <taxon>Tylenchoidea</taxon>
        <taxon>Meloidogynidae</taxon>
        <taxon>Meloidogyninae</taxon>
        <taxon>Meloidogyne</taxon>
    </lineage>
</organism>
<name>A0ACB0ZYH3_MELEN</name>
<reference evidence="1" key="1">
    <citation type="submission" date="2023-11" db="EMBL/GenBank/DDBJ databases">
        <authorList>
            <person name="Poullet M."/>
        </authorList>
    </citation>
    <scope>NUCLEOTIDE SEQUENCE</scope>
    <source>
        <strain evidence="1">E1834</strain>
    </source>
</reference>
<accession>A0ACB0ZYH3</accession>
<comment type="caution">
    <text evidence="1">The sequence shown here is derived from an EMBL/GenBank/DDBJ whole genome shotgun (WGS) entry which is preliminary data.</text>
</comment>
<proteinExistence type="predicted"/>
<sequence>MDQKRSFIYFIEAQTLGCLFGCVVQGILPKKLLGCSQAKSLIGCSQATTFFFSICFSSFKAKDSSK</sequence>
<gene>
    <name evidence="1" type="ORF">MENTE1834_LOCUS30575</name>
</gene>
<evidence type="ECO:0000313" key="1">
    <source>
        <dbReference type="EMBL" id="CAK5083251.1"/>
    </source>
</evidence>
<dbReference type="EMBL" id="CAVMJV010000050">
    <property type="protein sequence ID" value="CAK5083251.1"/>
    <property type="molecule type" value="Genomic_DNA"/>
</dbReference>
<protein>
    <submittedName>
        <fullName evidence="1">Uncharacterized protein</fullName>
    </submittedName>
</protein>
<keyword evidence="2" id="KW-1185">Reference proteome</keyword>